<sequence>MRWAAWRTLRWHPGSVMGAFVTLVVAATVVGALWFVVDSTDRQQVPVERYAGVPLVVGTGGIAGAVSSELVAAVGGAERGAQESNTPPPAPFNLLWFAVWLTVLVATGMVAAAMGVSIRRRSMEVAVLRAIGARPG</sequence>
<keyword evidence="1" id="KW-0472">Membrane</keyword>
<protein>
    <recommendedName>
        <fullName evidence="4">ABC transporter permease</fullName>
    </recommendedName>
</protein>
<name>A0ABV8G1G3_9ACTN</name>
<gene>
    <name evidence="2" type="ORF">ACFOY2_04070</name>
</gene>
<organism evidence="2 3">
    <name type="scientific">Nonomuraea purpurea</name>
    <dbReference type="NCBI Taxonomy" id="1849276"/>
    <lineage>
        <taxon>Bacteria</taxon>
        <taxon>Bacillati</taxon>
        <taxon>Actinomycetota</taxon>
        <taxon>Actinomycetes</taxon>
        <taxon>Streptosporangiales</taxon>
        <taxon>Streptosporangiaceae</taxon>
        <taxon>Nonomuraea</taxon>
    </lineage>
</organism>
<proteinExistence type="predicted"/>
<dbReference type="EMBL" id="JBHSBI010000002">
    <property type="protein sequence ID" value="MFC4006383.1"/>
    <property type="molecule type" value="Genomic_DNA"/>
</dbReference>
<evidence type="ECO:0008006" key="4">
    <source>
        <dbReference type="Google" id="ProtNLM"/>
    </source>
</evidence>
<comment type="caution">
    <text evidence="2">The sequence shown here is derived from an EMBL/GenBank/DDBJ whole genome shotgun (WGS) entry which is preliminary data.</text>
</comment>
<feature type="transmembrane region" description="Helical" evidence="1">
    <location>
        <begin position="49"/>
        <end position="74"/>
    </location>
</feature>
<accession>A0ABV8G1G3</accession>
<dbReference type="RefSeq" id="WP_379526543.1">
    <property type="nucleotide sequence ID" value="NZ_JBHSBI010000002.1"/>
</dbReference>
<keyword evidence="1" id="KW-0812">Transmembrane</keyword>
<dbReference type="Proteomes" id="UP001595851">
    <property type="component" value="Unassembled WGS sequence"/>
</dbReference>
<keyword evidence="1" id="KW-1133">Transmembrane helix</keyword>
<feature type="transmembrane region" description="Helical" evidence="1">
    <location>
        <begin position="94"/>
        <end position="116"/>
    </location>
</feature>
<evidence type="ECO:0000313" key="2">
    <source>
        <dbReference type="EMBL" id="MFC4006383.1"/>
    </source>
</evidence>
<evidence type="ECO:0000313" key="3">
    <source>
        <dbReference type="Proteomes" id="UP001595851"/>
    </source>
</evidence>
<keyword evidence="3" id="KW-1185">Reference proteome</keyword>
<feature type="transmembrane region" description="Helical" evidence="1">
    <location>
        <begin position="16"/>
        <end position="37"/>
    </location>
</feature>
<evidence type="ECO:0000256" key="1">
    <source>
        <dbReference type="SAM" id="Phobius"/>
    </source>
</evidence>
<reference evidence="3" key="1">
    <citation type="journal article" date="2019" name="Int. J. Syst. Evol. Microbiol.">
        <title>The Global Catalogue of Microorganisms (GCM) 10K type strain sequencing project: providing services to taxonomists for standard genome sequencing and annotation.</title>
        <authorList>
            <consortium name="The Broad Institute Genomics Platform"/>
            <consortium name="The Broad Institute Genome Sequencing Center for Infectious Disease"/>
            <person name="Wu L."/>
            <person name="Ma J."/>
        </authorList>
    </citation>
    <scope>NUCLEOTIDE SEQUENCE [LARGE SCALE GENOMIC DNA]</scope>
    <source>
        <strain evidence="3">TBRC 1276</strain>
    </source>
</reference>